<comment type="caution">
    <text evidence="2">The sequence shown here is derived from an EMBL/GenBank/DDBJ whole genome shotgun (WGS) entry which is preliminary data.</text>
</comment>
<dbReference type="RefSeq" id="WP_114621277.1">
    <property type="nucleotide sequence ID" value="NZ_PPTP01000019.1"/>
</dbReference>
<organism evidence="2 3">
    <name type="scientific">Senegalimassilia anaerobia</name>
    <dbReference type="NCBI Taxonomy" id="1473216"/>
    <lineage>
        <taxon>Bacteria</taxon>
        <taxon>Bacillati</taxon>
        <taxon>Actinomycetota</taxon>
        <taxon>Coriobacteriia</taxon>
        <taxon>Coriobacteriales</taxon>
        <taxon>Coriobacteriaceae</taxon>
        <taxon>Senegalimassilia</taxon>
    </lineage>
</organism>
<dbReference type="EMBL" id="PPTP01000019">
    <property type="protein sequence ID" value="RDB54263.1"/>
    <property type="molecule type" value="Genomic_DNA"/>
</dbReference>
<sequence length="102" mass="10675">MTISIDNLPAAEGGFEVTREMIEQWCAAYDAGELPDGYAFDGPIKPGRPKLANEATSSLSFKCPESGAEMIAKAAKIAGIKKSVLMRDAALAKAAEILSAVS</sequence>
<protein>
    <submittedName>
        <fullName evidence="2">Uncharacterized protein</fullName>
    </submittedName>
</protein>
<gene>
    <name evidence="1" type="ORF">C1880_09645</name>
    <name evidence="2" type="ORF">C1880_09660</name>
</gene>
<evidence type="ECO:0000313" key="2">
    <source>
        <dbReference type="EMBL" id="RDB54266.1"/>
    </source>
</evidence>
<accession>A0A369L7T2</accession>
<dbReference type="OrthoDB" id="3267728at2"/>
<dbReference type="STRING" id="1034345.GCA_000236865_01974"/>
<evidence type="ECO:0000313" key="3">
    <source>
        <dbReference type="Proteomes" id="UP000253792"/>
    </source>
</evidence>
<evidence type="ECO:0000313" key="1">
    <source>
        <dbReference type="EMBL" id="RDB54263.1"/>
    </source>
</evidence>
<proteinExistence type="predicted"/>
<name>A0A369L7T2_9ACTN</name>
<dbReference type="EMBL" id="PPTP01000019">
    <property type="protein sequence ID" value="RDB54266.1"/>
    <property type="molecule type" value="Genomic_DNA"/>
</dbReference>
<dbReference type="Proteomes" id="UP000253792">
    <property type="component" value="Unassembled WGS sequence"/>
</dbReference>
<reference evidence="2 3" key="1">
    <citation type="journal article" date="2018" name="Elife">
        <title>Discovery and characterization of a prevalent human gut bacterial enzyme sufficient for the inactivation of a family of plant toxins.</title>
        <authorList>
            <person name="Koppel N."/>
            <person name="Bisanz J.E."/>
            <person name="Pandelia M.E."/>
            <person name="Turnbaugh P.J."/>
            <person name="Balskus E.P."/>
        </authorList>
    </citation>
    <scope>NUCLEOTIDE SEQUENCE [LARGE SCALE GENOMIC DNA]</scope>
    <source>
        <strain evidence="3">anaerobia AP69FAA</strain>
        <strain evidence="2">Anaerobia AP69FAA</strain>
    </source>
</reference>
<dbReference type="AlphaFoldDB" id="A0A369L7T2"/>
<keyword evidence="3" id="KW-1185">Reference proteome</keyword>